<dbReference type="Proteomes" id="UP000276223">
    <property type="component" value="Unassembled WGS sequence"/>
</dbReference>
<evidence type="ECO:0000313" key="1">
    <source>
        <dbReference type="EMBL" id="ROR03264.1"/>
    </source>
</evidence>
<dbReference type="EMBL" id="RJVA01000009">
    <property type="protein sequence ID" value="ROR03264.1"/>
    <property type="molecule type" value="Genomic_DNA"/>
</dbReference>
<name>A0A3N1VKC1_9BACT</name>
<keyword evidence="2" id="KW-1185">Reference proteome</keyword>
<gene>
    <name evidence="1" type="ORF">EDC27_0529</name>
</gene>
<proteinExistence type="predicted"/>
<protein>
    <submittedName>
        <fullName evidence="1">Uncharacterized protein</fullName>
    </submittedName>
</protein>
<dbReference type="AlphaFoldDB" id="A0A3N1VKC1"/>
<evidence type="ECO:0000313" key="2">
    <source>
        <dbReference type="Proteomes" id="UP000276223"/>
    </source>
</evidence>
<accession>A0A3N1VKC1</accession>
<reference evidence="1 2" key="1">
    <citation type="submission" date="2018-11" db="EMBL/GenBank/DDBJ databases">
        <title>Genomic Encyclopedia of Type Strains, Phase IV (KMG-IV): sequencing the most valuable type-strain genomes for metagenomic binning, comparative biology and taxonomic classification.</title>
        <authorList>
            <person name="Goeker M."/>
        </authorList>
    </citation>
    <scope>NUCLEOTIDE SEQUENCE [LARGE SCALE GENOMIC DNA]</scope>
    <source>
        <strain evidence="1 2">DSM 22027</strain>
    </source>
</reference>
<comment type="caution">
    <text evidence="1">The sequence shown here is derived from an EMBL/GenBank/DDBJ whole genome shotgun (WGS) entry which is preliminary data.</text>
</comment>
<organism evidence="1 2">
    <name type="scientific">Desulfosoma caldarium</name>
    <dbReference type="NCBI Taxonomy" id="610254"/>
    <lineage>
        <taxon>Bacteria</taxon>
        <taxon>Pseudomonadati</taxon>
        <taxon>Thermodesulfobacteriota</taxon>
        <taxon>Syntrophobacteria</taxon>
        <taxon>Syntrophobacterales</taxon>
        <taxon>Syntrophobacteraceae</taxon>
        <taxon>Desulfosoma</taxon>
    </lineage>
</organism>
<sequence length="33" mass="3757">MPTPCQVRSRAVGLFQKSSGFLRKVFMQDKGTR</sequence>